<comment type="caution">
    <text evidence="3">The sequence shown here is derived from an EMBL/GenBank/DDBJ whole genome shotgun (WGS) entry which is preliminary data.</text>
</comment>
<name>A0A9W8LX18_9FUNG</name>
<evidence type="ECO:0000313" key="3">
    <source>
        <dbReference type="EMBL" id="KAJ2844751.1"/>
    </source>
</evidence>
<feature type="region of interest" description="Disordered" evidence="1">
    <location>
        <begin position="58"/>
        <end position="197"/>
    </location>
</feature>
<accession>A0A9W8LX18</accession>
<evidence type="ECO:0008006" key="5">
    <source>
        <dbReference type="Google" id="ProtNLM"/>
    </source>
</evidence>
<feature type="compositionally biased region" description="Basic and acidic residues" evidence="1">
    <location>
        <begin position="84"/>
        <end position="99"/>
    </location>
</feature>
<evidence type="ECO:0000256" key="2">
    <source>
        <dbReference type="SAM" id="SignalP"/>
    </source>
</evidence>
<reference evidence="3" key="1">
    <citation type="submission" date="2022-07" db="EMBL/GenBank/DDBJ databases">
        <title>Phylogenomic reconstructions and comparative analyses of Kickxellomycotina fungi.</title>
        <authorList>
            <person name="Reynolds N.K."/>
            <person name="Stajich J.E."/>
            <person name="Barry K."/>
            <person name="Grigoriev I.V."/>
            <person name="Crous P."/>
            <person name="Smith M.E."/>
        </authorList>
    </citation>
    <scope>NUCLEOTIDE SEQUENCE</scope>
    <source>
        <strain evidence="3">NRRL 1566</strain>
    </source>
</reference>
<evidence type="ECO:0000313" key="4">
    <source>
        <dbReference type="Proteomes" id="UP001139887"/>
    </source>
</evidence>
<keyword evidence="2" id="KW-0732">Signal</keyword>
<proteinExistence type="predicted"/>
<dbReference type="EMBL" id="JANBUW010000991">
    <property type="protein sequence ID" value="KAJ2844751.1"/>
    <property type="molecule type" value="Genomic_DNA"/>
</dbReference>
<feature type="chain" id="PRO_5040907958" description="Transmembrane protein" evidence="2">
    <location>
        <begin position="23"/>
        <end position="271"/>
    </location>
</feature>
<feature type="signal peptide" evidence="2">
    <location>
        <begin position="1"/>
        <end position="22"/>
    </location>
</feature>
<organism evidence="3 4">
    <name type="scientific">Coemansia brasiliensis</name>
    <dbReference type="NCBI Taxonomy" id="2650707"/>
    <lineage>
        <taxon>Eukaryota</taxon>
        <taxon>Fungi</taxon>
        <taxon>Fungi incertae sedis</taxon>
        <taxon>Zoopagomycota</taxon>
        <taxon>Kickxellomycotina</taxon>
        <taxon>Kickxellomycetes</taxon>
        <taxon>Kickxellales</taxon>
        <taxon>Kickxellaceae</taxon>
        <taxon>Coemansia</taxon>
    </lineage>
</organism>
<protein>
    <recommendedName>
        <fullName evidence="5">Transmembrane protein</fullName>
    </recommendedName>
</protein>
<feature type="compositionally biased region" description="Basic and acidic residues" evidence="1">
    <location>
        <begin position="126"/>
        <end position="138"/>
    </location>
</feature>
<feature type="compositionally biased region" description="Acidic residues" evidence="1">
    <location>
        <begin position="109"/>
        <end position="125"/>
    </location>
</feature>
<feature type="compositionally biased region" description="Basic and acidic residues" evidence="1">
    <location>
        <begin position="148"/>
        <end position="189"/>
    </location>
</feature>
<keyword evidence="4" id="KW-1185">Reference proteome</keyword>
<evidence type="ECO:0000256" key="1">
    <source>
        <dbReference type="SAM" id="MobiDB-lite"/>
    </source>
</evidence>
<gene>
    <name evidence="3" type="ORF">IWW36_005060</name>
</gene>
<dbReference type="Proteomes" id="UP001139887">
    <property type="component" value="Unassembled WGS sequence"/>
</dbReference>
<dbReference type="OrthoDB" id="5598257at2759"/>
<dbReference type="AlphaFoldDB" id="A0A9W8LX18"/>
<sequence length="271" mass="30355">MKTRASVFAAVLWAATVYQCCASMVLLAPSNAYVRQVATAASGQQAQETFRMPMLLKRKQDKEDPANPVAAAATDPNEAAMKIKSRDLVPTDRPGVRPEIHHHRHSDDSKEDEEARDNVEPDNSENMEHEDSGTEHRSSRPTHKPSAKSKDAKDDSKSAKKAKTSDKAKSEKGSKSKDSKKTHTGLDGKEVDDENALEDMEMARKKKIQVQHVQAKRRKWRTGRPKYDYKQAIAGWKEVGPMYYYKGKYENNASRFSLSIIPVVMLLGSVI</sequence>